<dbReference type="PANTHER" id="PTHR10378">
    <property type="entry name" value="LIM DOMAIN-BINDING PROTEIN"/>
    <property type="match status" value="1"/>
</dbReference>
<feature type="region of interest" description="Disordered" evidence="1">
    <location>
        <begin position="1"/>
        <end position="51"/>
    </location>
</feature>
<evidence type="ECO:0000313" key="2">
    <source>
        <dbReference type="EMBL" id="KAF2639114.1"/>
    </source>
</evidence>
<feature type="region of interest" description="Disordered" evidence="1">
    <location>
        <begin position="157"/>
        <end position="203"/>
    </location>
</feature>
<dbReference type="Pfam" id="PF01803">
    <property type="entry name" value="LIM_bind"/>
    <property type="match status" value="1"/>
</dbReference>
<dbReference type="EMBL" id="MU006787">
    <property type="protein sequence ID" value="KAF2639114.1"/>
    <property type="molecule type" value="Genomic_DNA"/>
</dbReference>
<evidence type="ECO:0000256" key="1">
    <source>
        <dbReference type="SAM" id="MobiDB-lite"/>
    </source>
</evidence>
<organism evidence="2 3">
    <name type="scientific">Massarina eburnea CBS 473.64</name>
    <dbReference type="NCBI Taxonomy" id="1395130"/>
    <lineage>
        <taxon>Eukaryota</taxon>
        <taxon>Fungi</taxon>
        <taxon>Dikarya</taxon>
        <taxon>Ascomycota</taxon>
        <taxon>Pezizomycotina</taxon>
        <taxon>Dothideomycetes</taxon>
        <taxon>Pleosporomycetidae</taxon>
        <taxon>Pleosporales</taxon>
        <taxon>Massarineae</taxon>
        <taxon>Massarinaceae</taxon>
        <taxon>Massarina</taxon>
    </lineage>
</organism>
<feature type="compositionally biased region" description="Pro residues" evidence="1">
    <location>
        <begin position="250"/>
        <end position="265"/>
    </location>
</feature>
<feature type="compositionally biased region" description="Polar residues" evidence="1">
    <location>
        <begin position="650"/>
        <end position="666"/>
    </location>
</feature>
<dbReference type="InterPro" id="IPR029005">
    <property type="entry name" value="LIM-bd/SEUSS"/>
</dbReference>
<accession>A0A6A6RYR0</accession>
<name>A0A6A6RYR0_9PLEO</name>
<gene>
    <name evidence="2" type="ORF">P280DRAFT_519319</name>
</gene>
<feature type="region of interest" description="Disordered" evidence="1">
    <location>
        <begin position="624"/>
        <end position="759"/>
    </location>
</feature>
<feature type="compositionally biased region" description="Low complexity" evidence="1">
    <location>
        <begin position="226"/>
        <end position="249"/>
    </location>
</feature>
<sequence>MMQASPFPQQPGMPMPQGHMMGGPGPGHPGMQPGMMHPGVSGPNGPASQAGPMMGMQPGVGPTAHALSHLQPQQAQHMFQQQQQHQMVNPAIIAQQRNAQQHAMMQRQQQQQQMLAQQNGMGGMAAFPQQMNPQQMAQMQQQMAGQPLINLPPHLRQQMAQQHAMQQQQHATSNPQAAAAMAHAQQQAHAQAQAHAQQQQQQQQAHQQQQQQQQQQQMQQQQQQQQHQAQAIAMQAAHSQQSNHSQPASQGPPPTSQPPQGPLRPPSAMSHQGHSSPAPQPTTQQQPQSGPQAPQQTPAPNQPPNMQQQPNQPPQNQAQAQAQQRNPALSQQQQAPAPAQLSAQRMALLRQQQQQQQQQAHHVQTSGQGTLKLMNFVDHLGKFSSRGEINRLEHWQDFVNKFFSDTGSFIHTISTSKATGENRSKQFEIMAAAIPRYFFTQFNHDVDQLQITLDGAVEKSSPTEMKVTCDRAKFIYTYENQCQVICPGKLTAFWMNSNEKMEWLQFEAAGFQQYVPHNVLLNLFIEDEINQLNAQQSPRMNKNAKQKQRQLGNPEPAITRTKLPGAEITEYGIPPILQHYLEINETMNTMSNLMTYTVEHKELTPIQAMEQWNQTQATNSTQMRMQAGNMPPGHGMPQPPQPGGIPPGSRTPSNMNPGLPPNQQFMSPALQHQLLPNGNMSSPQLMQQSHTPSPASHAMVAQHSQSSNTASMNTSPSINNKRRRSAVKDGEDVGGDVNGAPKVKASPRVGGNKRLKGGN</sequence>
<protein>
    <recommendedName>
        <fullName evidence="4">LIM-domain binding protein-domain-containing protein</fullName>
    </recommendedName>
</protein>
<feature type="compositionally biased region" description="Polar residues" evidence="1">
    <location>
        <begin position="674"/>
        <end position="694"/>
    </location>
</feature>
<feature type="compositionally biased region" description="Low complexity" evidence="1">
    <location>
        <begin position="281"/>
        <end position="360"/>
    </location>
</feature>
<feature type="region of interest" description="Disordered" evidence="1">
    <location>
        <begin position="536"/>
        <end position="563"/>
    </location>
</feature>
<keyword evidence="3" id="KW-1185">Reference proteome</keyword>
<feature type="compositionally biased region" description="Polar residues" evidence="1">
    <location>
        <begin position="702"/>
        <end position="719"/>
    </location>
</feature>
<dbReference type="AlphaFoldDB" id="A0A6A6RYR0"/>
<feature type="region of interest" description="Disordered" evidence="1">
    <location>
        <begin position="226"/>
        <end position="366"/>
    </location>
</feature>
<feature type="compositionally biased region" description="Low complexity" evidence="1">
    <location>
        <begin position="29"/>
        <end position="39"/>
    </location>
</feature>
<dbReference type="OrthoDB" id="774557at2759"/>
<proteinExistence type="predicted"/>
<dbReference type="Proteomes" id="UP000799753">
    <property type="component" value="Unassembled WGS sequence"/>
</dbReference>
<evidence type="ECO:0000313" key="3">
    <source>
        <dbReference type="Proteomes" id="UP000799753"/>
    </source>
</evidence>
<evidence type="ECO:0008006" key="4">
    <source>
        <dbReference type="Google" id="ProtNLM"/>
    </source>
</evidence>
<reference evidence="2" key="1">
    <citation type="journal article" date="2020" name="Stud. Mycol.">
        <title>101 Dothideomycetes genomes: a test case for predicting lifestyles and emergence of pathogens.</title>
        <authorList>
            <person name="Haridas S."/>
            <person name="Albert R."/>
            <person name="Binder M."/>
            <person name="Bloem J."/>
            <person name="Labutti K."/>
            <person name="Salamov A."/>
            <person name="Andreopoulos B."/>
            <person name="Baker S."/>
            <person name="Barry K."/>
            <person name="Bills G."/>
            <person name="Bluhm B."/>
            <person name="Cannon C."/>
            <person name="Castanera R."/>
            <person name="Culley D."/>
            <person name="Daum C."/>
            <person name="Ezra D."/>
            <person name="Gonzalez J."/>
            <person name="Henrissat B."/>
            <person name="Kuo A."/>
            <person name="Liang C."/>
            <person name="Lipzen A."/>
            <person name="Lutzoni F."/>
            <person name="Magnuson J."/>
            <person name="Mondo S."/>
            <person name="Nolan M."/>
            <person name="Ohm R."/>
            <person name="Pangilinan J."/>
            <person name="Park H.-J."/>
            <person name="Ramirez L."/>
            <person name="Alfaro M."/>
            <person name="Sun H."/>
            <person name="Tritt A."/>
            <person name="Yoshinaga Y."/>
            <person name="Zwiers L.-H."/>
            <person name="Turgeon B."/>
            <person name="Goodwin S."/>
            <person name="Spatafora J."/>
            <person name="Crous P."/>
            <person name="Grigoriev I."/>
        </authorList>
    </citation>
    <scope>NUCLEOTIDE SEQUENCE</scope>
    <source>
        <strain evidence="2">CBS 473.64</strain>
    </source>
</reference>